<dbReference type="CDD" id="cd18596">
    <property type="entry name" value="ABC_6TM_VMR1_D1_like"/>
    <property type="match status" value="1"/>
</dbReference>
<feature type="transmembrane region" description="Helical" evidence="11">
    <location>
        <begin position="1341"/>
        <end position="1362"/>
    </location>
</feature>
<evidence type="ECO:0000256" key="3">
    <source>
        <dbReference type="ARBA" id="ARBA00022692"/>
    </source>
</evidence>
<feature type="transmembrane region" description="Helical" evidence="11">
    <location>
        <begin position="490"/>
        <end position="514"/>
    </location>
</feature>
<dbReference type="CDD" id="cd03250">
    <property type="entry name" value="ABCC_MRP_domain1"/>
    <property type="match status" value="1"/>
</dbReference>
<feature type="domain" description="ABC transmembrane type-1" evidence="13">
    <location>
        <begin position="1193"/>
        <end position="1479"/>
    </location>
</feature>
<feature type="region of interest" description="Disordered" evidence="10">
    <location>
        <begin position="540"/>
        <end position="576"/>
    </location>
</feature>
<keyword evidence="4" id="KW-0677">Repeat</keyword>
<evidence type="ECO:0000256" key="8">
    <source>
        <dbReference type="ARBA" id="ARBA00023136"/>
    </source>
</evidence>
<feature type="transmembrane region" description="Helical" evidence="11">
    <location>
        <begin position="447"/>
        <end position="470"/>
    </location>
</feature>
<dbReference type="Pfam" id="PF00664">
    <property type="entry name" value="ABC_membrane"/>
    <property type="match status" value="2"/>
</dbReference>
<evidence type="ECO:0000256" key="7">
    <source>
        <dbReference type="ARBA" id="ARBA00022989"/>
    </source>
</evidence>
<dbReference type="PANTHER" id="PTHR24223">
    <property type="entry name" value="ATP-BINDING CASSETTE SUB-FAMILY C"/>
    <property type="match status" value="1"/>
</dbReference>
<feature type="transmembrane region" description="Helical" evidence="11">
    <location>
        <begin position="1017"/>
        <end position="1037"/>
    </location>
</feature>
<dbReference type="InterPro" id="IPR011527">
    <property type="entry name" value="ABC1_TM_dom"/>
</dbReference>
<feature type="transmembrane region" description="Helical" evidence="11">
    <location>
        <begin position="1133"/>
        <end position="1153"/>
    </location>
</feature>
<evidence type="ECO:0000313" key="14">
    <source>
        <dbReference type="EMBL" id="PWN99996.1"/>
    </source>
</evidence>
<gene>
    <name evidence="14" type="ORF">FA09DRAFT_328135</name>
</gene>
<evidence type="ECO:0000256" key="10">
    <source>
        <dbReference type="SAM" id="MobiDB-lite"/>
    </source>
</evidence>
<evidence type="ECO:0000256" key="4">
    <source>
        <dbReference type="ARBA" id="ARBA00022737"/>
    </source>
</evidence>
<name>A0A316ZFH9_9BASI</name>
<dbReference type="PANTHER" id="PTHR24223:SF353">
    <property type="entry name" value="ABC TRANSPORTER ATP-BINDING PROTEIN_PERMEASE VMR1-RELATED"/>
    <property type="match status" value="1"/>
</dbReference>
<dbReference type="FunFam" id="3.40.50.300:FF:000825">
    <property type="entry name" value="ABC bile acid transporter"/>
    <property type="match status" value="1"/>
</dbReference>
<dbReference type="Proteomes" id="UP000245946">
    <property type="component" value="Unassembled WGS sequence"/>
</dbReference>
<dbReference type="GeneID" id="37269200"/>
<organism evidence="14 15">
    <name type="scientific">Tilletiopsis washingtonensis</name>
    <dbReference type="NCBI Taxonomy" id="58919"/>
    <lineage>
        <taxon>Eukaryota</taxon>
        <taxon>Fungi</taxon>
        <taxon>Dikarya</taxon>
        <taxon>Basidiomycota</taxon>
        <taxon>Ustilaginomycotina</taxon>
        <taxon>Exobasidiomycetes</taxon>
        <taxon>Entylomatales</taxon>
        <taxon>Entylomatales incertae sedis</taxon>
        <taxon>Tilletiopsis</taxon>
    </lineage>
</organism>
<evidence type="ECO:0000259" key="12">
    <source>
        <dbReference type="PROSITE" id="PS50893"/>
    </source>
</evidence>
<evidence type="ECO:0000256" key="11">
    <source>
        <dbReference type="SAM" id="Phobius"/>
    </source>
</evidence>
<dbReference type="InterPro" id="IPR017871">
    <property type="entry name" value="ABC_transporter-like_CS"/>
</dbReference>
<feature type="domain" description="ABC transmembrane type-1" evidence="13">
    <location>
        <begin position="447"/>
        <end position="768"/>
    </location>
</feature>
<dbReference type="RefSeq" id="XP_025600275.1">
    <property type="nucleotide sequence ID" value="XM_025741656.1"/>
</dbReference>
<feature type="region of interest" description="Disordered" evidence="10">
    <location>
        <begin position="790"/>
        <end position="813"/>
    </location>
</feature>
<reference evidence="14 15" key="1">
    <citation type="journal article" date="2018" name="Mol. Biol. Evol.">
        <title>Broad Genomic Sampling Reveals a Smut Pathogenic Ancestry of the Fungal Clade Ustilaginomycotina.</title>
        <authorList>
            <person name="Kijpornyongpan T."/>
            <person name="Mondo S.J."/>
            <person name="Barry K."/>
            <person name="Sandor L."/>
            <person name="Lee J."/>
            <person name="Lipzen A."/>
            <person name="Pangilinan J."/>
            <person name="LaButti K."/>
            <person name="Hainaut M."/>
            <person name="Henrissat B."/>
            <person name="Grigoriev I.V."/>
            <person name="Spatafora J.W."/>
            <person name="Aime M.C."/>
        </authorList>
    </citation>
    <scope>NUCLEOTIDE SEQUENCE [LARGE SCALE GENOMIC DNA]</scope>
    <source>
        <strain evidence="14 15">MCA 4186</strain>
    </source>
</reference>
<dbReference type="OrthoDB" id="6500128at2759"/>
<keyword evidence="3 11" id="KW-0812">Transmembrane</keyword>
<dbReference type="InterPro" id="IPR027417">
    <property type="entry name" value="P-loop_NTPase"/>
</dbReference>
<dbReference type="STRING" id="58919.A0A316ZFH9"/>
<proteinExistence type="predicted"/>
<dbReference type="SMART" id="SM00382">
    <property type="entry name" value="AAA"/>
    <property type="match status" value="2"/>
</dbReference>
<evidence type="ECO:0000256" key="6">
    <source>
        <dbReference type="ARBA" id="ARBA00022840"/>
    </source>
</evidence>
<dbReference type="PROSITE" id="PS50893">
    <property type="entry name" value="ABC_TRANSPORTER_2"/>
    <property type="match status" value="2"/>
</dbReference>
<evidence type="ECO:0000259" key="13">
    <source>
        <dbReference type="PROSITE" id="PS50929"/>
    </source>
</evidence>
<dbReference type="FunFam" id="3.40.50.300:FF:000630">
    <property type="entry name" value="ATP-binding cassette (ABC) transporter, putative"/>
    <property type="match status" value="1"/>
</dbReference>
<dbReference type="GO" id="GO:0000329">
    <property type="term" value="C:fungal-type vacuole membrane"/>
    <property type="evidence" value="ECO:0007669"/>
    <property type="project" value="TreeGrafter"/>
</dbReference>
<dbReference type="SUPFAM" id="SSF90123">
    <property type="entry name" value="ABC transporter transmembrane region"/>
    <property type="match status" value="2"/>
</dbReference>
<evidence type="ECO:0000313" key="15">
    <source>
        <dbReference type="Proteomes" id="UP000245946"/>
    </source>
</evidence>
<keyword evidence="9" id="KW-0325">Glycoprotein</keyword>
<dbReference type="Pfam" id="PF00005">
    <property type="entry name" value="ABC_tran"/>
    <property type="match status" value="2"/>
</dbReference>
<dbReference type="InterPro" id="IPR003593">
    <property type="entry name" value="AAA+_ATPase"/>
</dbReference>
<keyword evidence="15" id="KW-1185">Reference proteome</keyword>
<dbReference type="GO" id="GO:0016887">
    <property type="term" value="F:ATP hydrolysis activity"/>
    <property type="evidence" value="ECO:0007669"/>
    <property type="project" value="InterPro"/>
</dbReference>
<evidence type="ECO:0000256" key="9">
    <source>
        <dbReference type="ARBA" id="ARBA00023180"/>
    </source>
</evidence>
<evidence type="ECO:0000256" key="2">
    <source>
        <dbReference type="ARBA" id="ARBA00022448"/>
    </source>
</evidence>
<feature type="transmembrane region" description="Helical" evidence="11">
    <location>
        <begin position="614"/>
        <end position="638"/>
    </location>
</feature>
<keyword evidence="7 11" id="KW-1133">Transmembrane helix</keyword>
<accession>A0A316ZFH9</accession>
<feature type="transmembrane region" description="Helical" evidence="11">
    <location>
        <begin position="1453"/>
        <end position="1474"/>
    </location>
</feature>
<feature type="transmembrane region" description="Helical" evidence="11">
    <location>
        <begin position="1314"/>
        <end position="1335"/>
    </location>
</feature>
<feature type="compositionally biased region" description="Acidic residues" evidence="10">
    <location>
        <begin position="795"/>
        <end position="807"/>
    </location>
</feature>
<dbReference type="GO" id="GO:0140359">
    <property type="term" value="F:ABC-type transporter activity"/>
    <property type="evidence" value="ECO:0007669"/>
    <property type="project" value="InterPro"/>
</dbReference>
<dbReference type="SUPFAM" id="SSF52540">
    <property type="entry name" value="P-loop containing nucleoside triphosphate hydrolases"/>
    <property type="match status" value="2"/>
</dbReference>
<feature type="transmembrane region" description="Helical" evidence="11">
    <location>
        <begin position="188"/>
        <end position="206"/>
    </location>
</feature>
<dbReference type="CDD" id="cd03244">
    <property type="entry name" value="ABCC_MRP_domain2"/>
    <property type="match status" value="1"/>
</dbReference>
<keyword evidence="8 11" id="KW-0472">Membrane</keyword>
<feature type="transmembrane region" description="Helical" evidence="11">
    <location>
        <begin position="218"/>
        <end position="237"/>
    </location>
</feature>
<dbReference type="InterPro" id="IPR003439">
    <property type="entry name" value="ABC_transporter-like_ATP-bd"/>
</dbReference>
<dbReference type="InterPro" id="IPR050173">
    <property type="entry name" value="ABC_transporter_C-like"/>
</dbReference>
<feature type="region of interest" description="Disordered" evidence="10">
    <location>
        <begin position="1641"/>
        <end position="1661"/>
    </location>
</feature>
<dbReference type="CDD" id="cd18604">
    <property type="entry name" value="ABC_6TM_VMR1_D2_like"/>
    <property type="match status" value="1"/>
</dbReference>
<keyword evidence="5" id="KW-0547">Nucleotide-binding</keyword>
<dbReference type="PROSITE" id="PS00211">
    <property type="entry name" value="ABC_TRANSPORTER_1"/>
    <property type="match status" value="2"/>
</dbReference>
<protein>
    <recommendedName>
        <fullName evidence="16">P-loop containing nucleoside triphosphate hydrolase protein</fullName>
    </recommendedName>
</protein>
<dbReference type="GO" id="GO:0005524">
    <property type="term" value="F:ATP binding"/>
    <property type="evidence" value="ECO:0007669"/>
    <property type="project" value="UniProtKB-KW"/>
</dbReference>
<dbReference type="PROSITE" id="PS50929">
    <property type="entry name" value="ABC_TM1F"/>
    <property type="match status" value="2"/>
</dbReference>
<dbReference type="InterPro" id="IPR036640">
    <property type="entry name" value="ABC1_TM_sf"/>
</dbReference>
<keyword evidence="6" id="KW-0067">ATP-binding</keyword>
<feature type="transmembrane region" description="Helical" evidence="11">
    <location>
        <begin position="1240"/>
        <end position="1259"/>
    </location>
</feature>
<feature type="transmembrane region" description="Helical" evidence="11">
    <location>
        <begin position="243"/>
        <end position="262"/>
    </location>
</feature>
<comment type="subcellular location">
    <subcellularLocation>
        <location evidence="1">Membrane</location>
        <topology evidence="1">Multi-pass membrane protein</topology>
    </subcellularLocation>
</comment>
<evidence type="ECO:0000256" key="5">
    <source>
        <dbReference type="ARBA" id="ARBA00022741"/>
    </source>
</evidence>
<dbReference type="Gene3D" id="3.40.50.300">
    <property type="entry name" value="P-loop containing nucleotide triphosphate hydrolases"/>
    <property type="match status" value="2"/>
</dbReference>
<keyword evidence="2" id="KW-0813">Transport</keyword>
<feature type="compositionally biased region" description="Low complexity" evidence="10">
    <location>
        <begin position="1641"/>
        <end position="1651"/>
    </location>
</feature>
<dbReference type="Gene3D" id="1.20.1560.10">
    <property type="entry name" value="ABC transporter type 1, transmembrane domain"/>
    <property type="match status" value="2"/>
</dbReference>
<feature type="transmembrane region" description="Helical" evidence="11">
    <location>
        <begin position="704"/>
        <end position="728"/>
    </location>
</feature>
<dbReference type="EMBL" id="KZ819286">
    <property type="protein sequence ID" value="PWN99996.1"/>
    <property type="molecule type" value="Genomic_DNA"/>
</dbReference>
<feature type="domain" description="ABC transporter" evidence="12">
    <location>
        <begin position="817"/>
        <end position="1064"/>
    </location>
</feature>
<feature type="transmembrane region" description="Helical" evidence="11">
    <location>
        <begin position="31"/>
        <end position="50"/>
    </location>
</feature>
<sequence length="1798" mass="195365">MLPSPHLAHCSWPPWGAEDWTPCFRHEVLDGFLPLLALALSAALLVTHQLRSSRRSQRSAGAVAGLDPQASSFTVRSRAASVPPPVRRSLPVRALQTLLPWNSQRLLPRRAARTTAPPPASTLTQAQLLVWRTENQVIVNEVHRTPLIAATPEQAASDRRAEIAKRAVECAGSIVMVGLHAADVHDKGWAWTVLWAYIAIISMASLTTKRSLFLHKGLLILVAFLVSLSELRSVVLARQAWRLAAVQCGLSLFLALPTLFAPMHTRLPLRLRAIHASMRPRDIFAEAGTAIPSPRLEAHDAAFAVPDESLGEAVHAAPHPSISHSAGGPEFSNATPALEPANVASIGTKVPLIPSPEVRASLYSRAAFGFVTPAIRRHYREQFTLATVPDLAPADHAASVVAGFRAGSSKGVVHEAEGVVEELAPGEGALHWRLIRHFLPLIISQQIFAAIGAFAVMTPPIGLRLILGFVADRDRKRAEGEEGGLSYHMAVLYVLAMAVGQLVASVMQSQALFVGRRICIRLRAILIFEIVNKSLRRKDTGSSSRKAAGQDDDDALPSGADKSDKPAVDGAGAAESRASDGEVTNLVSVDVFKVSEIGAYLHFLFPQSPIEVGFAMYLLVRLLGSSAVAGFAVLLFSVPLQTLTASLFVRVQKALLEATDKRLNLTTEVLNCIKTVKFFAWERAFERRLNETRDAEMRVLRRRAIAWIINAISFFGTPMIVTLVTFAVHTKVLNRPLPAETAFTALALFNALRNPLDTLPDMVVNILSSLVSLRRIDAFLREEETHKYEQLLRPEDEDEDSELESESEGTQVESVHVGFKDARFTYSDDNDEIEAGSAFTLELDVRFPPGELSIICGPVGSGKTTTLLALLGEARQLSGRTYCPCPVARALVDVDVRTGLSETVAYCPQSPWLIGATVRENITFGSSFDDARYRAVIRACALEPDLKVLEYSDQTEVGERGTALSGGQKARIALARALYSHARYLLIDDALSAVDAHTAKHLYKNCLKGPLMAGRTVILVTHAVALCLPGAAFVVALNDGSVVASGTAAEVRASGVLDDDIAPGKETAEERHEGTEEEPTIEVLDEGARAVEQAEMLKKQEKKAQHLNEETYGKGAVGFAPYGLYLRSFADSWWGLMLFWSATLAVFVGVRAADVGGAAWLRRWAMLFAQQSGERAHLDIASAPHASVGHWHGGASLSTPLLVGPLQTWFSSAPQASAAPPQLIFGVDSAPELPSGDLTAYYLSVYAVLILGFIFFSMLRDGISEFGALAASRRLYRRMMGSILLAPPLWFDRTPVGRIMNRLSKDIETIDQEVAPTLIFFVDVMLQSVVILLVACYAVPAFIGASVLVIAAAYLIGSLYIVSSRDLKRLESVSRSPIFTAVGEVLNGAVVIRAFGDASRFTRHCLRLIDKTNRPFFFLWYCNRWLSIRVDSLATVVTMAMALFLVLSPQVDAPLAGFTLSFTIQLVEAVLWVLRMYTAAEIQANSVERIDEYLKITPERQGGVEPPAAWPTDSGSIVVNNLCVRYSPELSRVLDGVSFEVKAGQKIGIVGRTGSGKSTLALAFFRFLEAEEGSISIDGIDISSVPLATLRDRLTVIPQDAQLFSGTVRSNLDPFDRCEDGELWAVLERCQLVSSSQSRAVSRAPSRSASPTPGDDDSPASTVITSLDMEIMQGGKNLSAGQRQLLALARGLLKLRQSPILLLDESTASLDAAADAAIQRTIRAEAAGRRLTILVIAHRLKTIVDHDRVLVLDKGKVLQFGSPAELIRTEGAFRELCERSGEYDLLEEMALKAERMAQ</sequence>
<feature type="transmembrane region" description="Helical" evidence="11">
    <location>
        <begin position="1426"/>
        <end position="1447"/>
    </location>
</feature>
<evidence type="ECO:0000256" key="1">
    <source>
        <dbReference type="ARBA" id="ARBA00004141"/>
    </source>
</evidence>
<feature type="domain" description="ABC transporter" evidence="12">
    <location>
        <begin position="1517"/>
        <end position="1779"/>
    </location>
</feature>
<evidence type="ECO:0008006" key="16">
    <source>
        <dbReference type="Google" id="ProtNLM"/>
    </source>
</evidence>